<proteinExistence type="predicted"/>
<dbReference type="EMBL" id="PJQY01002656">
    <property type="protein sequence ID" value="PQP91852.1"/>
    <property type="molecule type" value="Genomic_DNA"/>
</dbReference>
<evidence type="ECO:0000313" key="2">
    <source>
        <dbReference type="Proteomes" id="UP000250321"/>
    </source>
</evidence>
<sequence length="65" mass="7094">MVKQKTILRTSVALSGAEGYLPNFVARQFGLIQTVPLPPLSINRLSSWRADVSQNHGVAGITFQL</sequence>
<gene>
    <name evidence="1" type="ORF">Pyn_25392</name>
</gene>
<protein>
    <submittedName>
        <fullName evidence="1">Uncharacterized protein</fullName>
    </submittedName>
</protein>
<accession>A0A314XF65</accession>
<reference evidence="1 2" key="1">
    <citation type="submission" date="2018-02" db="EMBL/GenBank/DDBJ databases">
        <title>Draft genome of wild Prunus yedoensis var. nudiflora.</title>
        <authorList>
            <person name="Baek S."/>
            <person name="Kim J.-H."/>
            <person name="Choi K."/>
            <person name="Kim G.-B."/>
            <person name="Cho A."/>
            <person name="Jang H."/>
            <person name="Shin C.-H."/>
            <person name="Yu H.-J."/>
            <person name="Mun J.-H."/>
        </authorList>
    </citation>
    <scope>NUCLEOTIDE SEQUENCE [LARGE SCALE GENOMIC DNA]</scope>
    <source>
        <strain evidence="2">cv. Jeju island</strain>
        <tissue evidence="1">Leaf</tissue>
    </source>
</reference>
<keyword evidence="2" id="KW-1185">Reference proteome</keyword>
<name>A0A314XF65_PRUYE</name>
<organism evidence="1 2">
    <name type="scientific">Prunus yedoensis var. nudiflora</name>
    <dbReference type="NCBI Taxonomy" id="2094558"/>
    <lineage>
        <taxon>Eukaryota</taxon>
        <taxon>Viridiplantae</taxon>
        <taxon>Streptophyta</taxon>
        <taxon>Embryophyta</taxon>
        <taxon>Tracheophyta</taxon>
        <taxon>Spermatophyta</taxon>
        <taxon>Magnoliopsida</taxon>
        <taxon>eudicotyledons</taxon>
        <taxon>Gunneridae</taxon>
        <taxon>Pentapetalae</taxon>
        <taxon>rosids</taxon>
        <taxon>fabids</taxon>
        <taxon>Rosales</taxon>
        <taxon>Rosaceae</taxon>
        <taxon>Amygdaloideae</taxon>
        <taxon>Amygdaleae</taxon>
        <taxon>Prunus</taxon>
    </lineage>
</organism>
<comment type="caution">
    <text evidence="1">The sequence shown here is derived from an EMBL/GenBank/DDBJ whole genome shotgun (WGS) entry which is preliminary data.</text>
</comment>
<dbReference type="Proteomes" id="UP000250321">
    <property type="component" value="Unassembled WGS sequence"/>
</dbReference>
<evidence type="ECO:0000313" key="1">
    <source>
        <dbReference type="EMBL" id="PQP91852.1"/>
    </source>
</evidence>
<dbReference type="AlphaFoldDB" id="A0A314XF65"/>